<dbReference type="GO" id="GO:0007411">
    <property type="term" value="P:axon guidance"/>
    <property type="evidence" value="ECO:0007669"/>
    <property type="project" value="TreeGrafter"/>
</dbReference>
<feature type="compositionally biased region" description="Basic and acidic residues" evidence="11">
    <location>
        <begin position="2565"/>
        <end position="2587"/>
    </location>
</feature>
<dbReference type="RefSeq" id="XP_028144286.1">
    <property type="nucleotide sequence ID" value="XM_028288485.1"/>
</dbReference>
<feature type="region of interest" description="Disordered" evidence="11">
    <location>
        <begin position="916"/>
        <end position="1034"/>
    </location>
</feature>
<feature type="compositionally biased region" description="Basic and acidic residues" evidence="11">
    <location>
        <begin position="1434"/>
        <end position="1444"/>
    </location>
</feature>
<keyword evidence="8" id="KW-1015">Disulfide bond</keyword>
<dbReference type="InterPro" id="IPR003598">
    <property type="entry name" value="Ig_sub2"/>
</dbReference>
<organism evidence="13">
    <name type="scientific">Diabrotica virgifera virgifera</name>
    <name type="common">western corn rootworm</name>
    <dbReference type="NCBI Taxonomy" id="50390"/>
    <lineage>
        <taxon>Eukaryota</taxon>
        <taxon>Metazoa</taxon>
        <taxon>Ecdysozoa</taxon>
        <taxon>Arthropoda</taxon>
        <taxon>Hexapoda</taxon>
        <taxon>Insecta</taxon>
        <taxon>Pterygota</taxon>
        <taxon>Neoptera</taxon>
        <taxon>Endopterygota</taxon>
        <taxon>Coleoptera</taxon>
        <taxon>Polyphaga</taxon>
        <taxon>Cucujiformia</taxon>
        <taxon>Chrysomeloidea</taxon>
        <taxon>Chrysomelidae</taxon>
        <taxon>Galerucinae</taxon>
        <taxon>Diabroticina</taxon>
        <taxon>Diabroticites</taxon>
        <taxon>Diabrotica</taxon>
    </lineage>
</organism>
<feature type="region of interest" description="Disordered" evidence="11">
    <location>
        <begin position="2487"/>
        <end position="2512"/>
    </location>
</feature>
<dbReference type="SMART" id="SM00408">
    <property type="entry name" value="IGc2"/>
    <property type="match status" value="10"/>
</dbReference>
<feature type="compositionally biased region" description="Basic and acidic residues" evidence="11">
    <location>
        <begin position="2404"/>
        <end position="2431"/>
    </location>
</feature>
<feature type="region of interest" description="Disordered" evidence="11">
    <location>
        <begin position="1272"/>
        <end position="1304"/>
    </location>
</feature>
<accession>A0A6P7G5K7</accession>
<feature type="compositionally biased region" description="Basic and acidic residues" evidence="11">
    <location>
        <begin position="2045"/>
        <end position="2061"/>
    </location>
</feature>
<dbReference type="GO" id="GO:0005524">
    <property type="term" value="F:ATP binding"/>
    <property type="evidence" value="ECO:0007669"/>
    <property type="project" value="UniProtKB-KW"/>
</dbReference>
<dbReference type="Pfam" id="PF07679">
    <property type="entry name" value="I-set"/>
    <property type="match status" value="10"/>
</dbReference>
<name>A0A6P7G5K7_DIAVI</name>
<feature type="compositionally biased region" description="Basic and acidic residues" evidence="11">
    <location>
        <begin position="2302"/>
        <end position="2314"/>
    </location>
</feature>
<feature type="compositionally biased region" description="Basic and acidic residues" evidence="11">
    <location>
        <begin position="1732"/>
        <end position="1741"/>
    </location>
</feature>
<dbReference type="GO" id="GO:0070593">
    <property type="term" value="P:dendrite self-avoidance"/>
    <property type="evidence" value="ECO:0007669"/>
    <property type="project" value="TreeGrafter"/>
</dbReference>
<dbReference type="GO" id="GO:0030424">
    <property type="term" value="C:axon"/>
    <property type="evidence" value="ECO:0007669"/>
    <property type="project" value="TreeGrafter"/>
</dbReference>
<gene>
    <name evidence="13" type="primary">LOC114337907</name>
</gene>
<dbReference type="FunFam" id="2.60.40.10:FF:000107">
    <property type="entry name" value="Myosin, light chain kinase a"/>
    <property type="match status" value="2"/>
</dbReference>
<feature type="region of interest" description="Disordered" evidence="11">
    <location>
        <begin position="695"/>
        <end position="730"/>
    </location>
</feature>
<dbReference type="PANTHER" id="PTHR10075:SF100">
    <property type="entry name" value="FASCICLIN-2"/>
    <property type="match status" value="1"/>
</dbReference>
<evidence type="ECO:0000256" key="10">
    <source>
        <dbReference type="ARBA" id="ARBA00023319"/>
    </source>
</evidence>
<dbReference type="InterPro" id="IPR003599">
    <property type="entry name" value="Ig_sub"/>
</dbReference>
<evidence type="ECO:0000256" key="1">
    <source>
        <dbReference type="ARBA" id="ARBA00004496"/>
    </source>
</evidence>
<feature type="compositionally biased region" description="Low complexity" evidence="11">
    <location>
        <begin position="847"/>
        <end position="858"/>
    </location>
</feature>
<evidence type="ECO:0000256" key="4">
    <source>
        <dbReference type="ARBA" id="ARBA00022490"/>
    </source>
</evidence>
<keyword evidence="10" id="KW-0393">Immunoglobulin domain</keyword>
<keyword evidence="6" id="KW-0547">Nucleotide-binding</keyword>
<dbReference type="GO" id="GO:0045989">
    <property type="term" value="P:positive regulation of striated muscle contraction"/>
    <property type="evidence" value="ECO:0007669"/>
    <property type="project" value="UniProtKB-ARBA"/>
</dbReference>
<feature type="domain" description="Ig-like" evidence="12">
    <location>
        <begin position="347"/>
        <end position="435"/>
    </location>
</feature>
<feature type="compositionally biased region" description="Basic and acidic residues" evidence="11">
    <location>
        <begin position="1245"/>
        <end position="1260"/>
    </location>
</feature>
<feature type="compositionally biased region" description="Basic and acidic residues" evidence="11">
    <location>
        <begin position="974"/>
        <end position="983"/>
    </location>
</feature>
<dbReference type="GO" id="GO:0040017">
    <property type="term" value="P:positive regulation of locomotion"/>
    <property type="evidence" value="ECO:0007669"/>
    <property type="project" value="UniProtKB-ARBA"/>
</dbReference>
<feature type="domain" description="Ig-like" evidence="12">
    <location>
        <begin position="3078"/>
        <end position="3168"/>
    </location>
</feature>
<evidence type="ECO:0000256" key="3">
    <source>
        <dbReference type="ARBA" id="ARBA00022443"/>
    </source>
</evidence>
<dbReference type="FunFam" id="2.60.40.10:FF:000032">
    <property type="entry name" value="palladin isoform X1"/>
    <property type="match status" value="1"/>
</dbReference>
<feature type="domain" description="Ig-like" evidence="12">
    <location>
        <begin position="446"/>
        <end position="533"/>
    </location>
</feature>
<feature type="compositionally biased region" description="Basic and acidic residues" evidence="11">
    <location>
        <begin position="1373"/>
        <end position="1382"/>
    </location>
</feature>
<dbReference type="FunFam" id="2.60.40.10:FF:000147">
    <property type="entry name" value="Myosin light chain kinase"/>
    <property type="match status" value="1"/>
</dbReference>
<feature type="compositionally biased region" description="Basic and acidic residues" evidence="11">
    <location>
        <begin position="822"/>
        <end position="835"/>
    </location>
</feature>
<sequence length="3573" mass="412850">MARGMAQQYEENLDEKPNYDINLAPVPRLPKAEQAKPVPHKDQVQLRKTDKGQEFIQHEVDIDSKQGAYPPDPTETGVHGREIHVTKQKQVQKEQKGDLEITRNITATETTDVEHKAKTTERVVQGQVLPSNPPVFTKKIKPVRAFENDSAKFEVEFDGDPLPKITWFREDFPITSSPDLKVYTFSTKSILQMRQVFMEDSGVFSVVAENRGGTAKCSANLVVQERRRHGTRGAVPPSFTATIQSTKANVGQLVRFDAKIDGTKPIDVYWLKNGKKIVSDIRYKTLEEDEIYTLLIIEVVPEDTGKYECVAINNSGEARCEAECVVTSPSAAQKPAKPTTPGAEKAPALLEPLKDQTIKEGQAVVFRCKISAKPTPVIKWQKADKVIKPSKYFQMTKEGDFCTLKISEAFPEDEGVYKCVAENPAGAVSTQAKLKVIAPETQEVAPSLTPMKDVTVPEGSPAQFKTTISGKPKPTIQWLREGFLIPESPDFQMIQEGNNAILLISSTYEEDTGLFTCRATSSAGQVEQSAKLTVKRRVGTYRKSAKTDVTDRDDQQIITKDGYTTGGPGVTHQQATLGSKGGPQQPLDANELPVGDESLPWRQKGIRKTYRKDSTSLQKILVEQKTQAQPWTEEQIVLKKTKIERKEIQREKLEDVTLKPLLQPFTETDDTSLLSLSEIEREKISQQEALVKKDWRKERRPEQHLQQHLETEDSTTLSLSEHEKVQADQTLTQRDWRRQKQTLERKVHEEDSTLLKLDERTTETSQQDTAIKDWRKRRDRGDEKIKEDLKEETQTLETEEKVPQEPVPWNQQEITLKKTPRQRKEVQKETLEEVTLKPFRKSSATSQTVEETTTVTTQRKPDKVHTEESSLLKLTAAESIEETKKQETKGWRKPREEIKPVEKQLVTEDATILRIDENQNVVEVQQAESRGWRKPKEAKPSEQSEEEKPKVDEQKPEPVPWNKEQITLKKTQIARKEQTKETLEQVGLKPTRKTVPEEHVEDKQILTLKDNVEEKQVKQPETQQWRKPKQLEEKPIIEDKDVLTAKEETMPEQQVPGEELIPWNKQKIELKKTRREVKHIQEDKIEEVQLKPTRKIHTEEEEIITEEIQDQDGKQKIIKKSVIKDQKHIEKDETKTIESLKPDEEVTESSEVTQVISETKSWRQPRKQKPEETEDQPEKPIYKVREEEIILQEAEEEIVPWKNRAIVLKKTKIERKEQKKDEVEKVELKPFKKQHIEDEEFISVDQEKEQTRPVEEQKEEIVETQVVETKGWRRQRQPLKPEIKDEKPEAEGVEDKPSQVYQATEEDVIPQKPKEEMIPWNKQEIVLKRTKVERKEQVKEDIEKVELKPFKKQHTEEETLIEDITDKDQEETETIKQKEAIRKVRKERKHKEEHIEKEEQEKPEQIAKEETIKTDTAKIEEVPETKSWRKPKPLKPETTEEKPETSPQEIYEAKEEETVIQKPKEEIIPWNKQEITLKRTKVSKKEQVKEEIEQVELKPHKKHVEEESIIKDTPEKAEENIEIITQKQVIKKVKKDKKVEERDVKIEEEEKPQYVAKEIDVKPEDSTIEKVEEVKQTDTRSWRKPKKPIQPEVEEQKPESGTTEQPKEVYEVTEEETVFEKSKEEVIPWNKQQITLKRTKKEKKEQVKDEIETVELKPHKKQHVEEETIIKDVTEHKEEVVDVTTGKKVIKKVKKDKKFEEKDIKIEEEEKPQYLAKEVDVKPEDSTTETVEEVKQTDTRSWRKPKKPIQPEVEEQKPESGTTEQPKEVYEVTEEETVFEKSKEEVIPWNKQQITLKRTKKEKKEQVKDEIETVELKPHKKQHVEEETIIKDIIEDKDEDVKVTTDKKVIKKVKKDKTFEEKDVKIEEEEKPQYVAKEVDVKPEDSTTETVEEVKQTDTRSWRKPKKPIQPEVEEQKPESGTTEQPKEVYEVTEEETVFEKSKEEVIPWNKQQITLKRTKKEKKEQVKDEIETVELKPHKKQHVEEETIIKDIIEDKDEDVKVTTDKKVIKKVKKDKKFEEKDIKIEEEEKTQYVAKELDVKPEDSTFEKVEEVKQPDTKSWRKPKKPVQPEIEEQKPESGTTEQPKEVYEVTEEETVFEKPKEEVIPWNKQQITLKRTKKEKKEQVKDELETVELKAIKKPEEEEVVKEEAVILETPEQEIESEKEKGVKKVKKEKKAKDKRDETKEIEKPTEIAEEVTHKPEEATVVEIPESKETETKPWRKSKKTETHEEVAPVKPEISETKPSEIYQVKEEESLLKETQEEIIPWNKEAIKLKRTKVDRKEAVKDELEKVELKPLKKKPVEEIIKSSSSEEEKEEELEQQVDQKIRKTKEKRRRKPKAEKPKAETVEVPEKEETQPEEIKPEEIKSPESIIIETVTEVEDTVVLKVDDKEKPKPKTPKKFQKEEITPEEVKLKPVQRREIPEQKEVSEMDQISLKPIPHQEIHVEEKREKKVKPKKPVKYEDMPEIEEGEKYVPEVAEKIEFEEKPKEVTETQPTPWRRQEKPKKEEIEEEKITLKIGKGKIPKEEEIKEEVTLKPIKKTPKETEDISEVSQPKQIPKSDIQPKEYEKIDFDVTPKVTEEKPQIVDMTPVTISEEIREAEPVPEEPKAPWRRTPKEKPVETVETKEMPKGKRKPLPEEEKEEIKLKPISKEKPEVPEYKTEVEEVKRESAEVIEIKEYDDQIKIQPIDKKTKKDKKTRPKPKEEDKPEFTADEETKDFQTTTVEEILEEKIQELVPEKAKEEVIEVPEETKVVSETEITLVEKKAPVKPKEVEEKQPTEEAEQVTYQKDMTVQITSKKVKKDKQKTVSFDDSQPIPELEIISQKRITEIIDKVPEETVRDDVEVQEKTVQKTVTQKTIEKRVKKKTIAPRFIQRVEPVVAEEGKPATIICKVDGSPFPDITWYKNEKVFQATERAYVNIVENTVTLEFAKVEPQDVAIYSCKATNSAGAATSTANLVILEKEETGEAPHFVKPLQPQIIEETEVAKLECVVTGQPTPKVSWFKEGKPVKPSPEQKISFNPETGVSTLEILKPTPLDEKVYSVKAENKFGKAECRANLVISKSVVVSQPVVMYAPKITKPVQAVLAKPDEEIVLEASFEGTPTPEITWLRNGTEIKPTKDYIIETKENTTKLTIKKNLNKKQKGGKYEVRAKNPRGEARSSGSVQVVEQPYDAQPPRFVELIKPQKATLGDIIILEATVEAIPEATFQWFHETLPLETLETSRIVTKGNKSVLLISQVTPELAGSITCRAENVAGSVTCTASIRIIEETEYEETNELEYPRFVKRLSPVRVMDGEKVEFSCVVIGKPVPKVEWFHNNIPVKEAKDVVIYQDTEGLCTLAITEVFPENAGEYTCVAANRIGEAICKSSLIVEAYEYVPDSELGHMTGSEEDLLADKTISETDYFPSDSDVECAPKIIKKLPQVLTVKDGEVTKFEVQAVGKPKPEGKWLKHGEEIIPSHEFMIENFDDGTSILTISEVYPDDTGDIVYEATNPLGVAVTSSQLLVESVEGIVGTKEYRKPEWVTHMEELSAALKAAQSPPTFIHEITNIFTTEAETIKFEAFVSGTPQPGK</sequence>
<feature type="region of interest" description="Disordered" evidence="11">
    <location>
        <begin position="2392"/>
        <end position="2467"/>
    </location>
</feature>
<keyword evidence="4" id="KW-0963">Cytoplasm</keyword>
<dbReference type="InParanoid" id="A0A6P7G5K7"/>
<evidence type="ECO:0000313" key="13">
    <source>
        <dbReference type="RefSeq" id="XP_028144286.1"/>
    </source>
</evidence>
<feature type="domain" description="Ig-like" evidence="12">
    <location>
        <begin position="133"/>
        <end position="222"/>
    </location>
</feature>
<feature type="compositionally biased region" description="Acidic residues" evidence="11">
    <location>
        <begin position="1358"/>
        <end position="1372"/>
    </location>
</feature>
<feature type="domain" description="Ig-like" evidence="12">
    <location>
        <begin position="3283"/>
        <end position="3374"/>
    </location>
</feature>
<dbReference type="PROSITE" id="PS50835">
    <property type="entry name" value="IG_LIKE"/>
    <property type="match status" value="10"/>
</dbReference>
<feature type="compositionally biased region" description="Basic and acidic residues" evidence="11">
    <location>
        <begin position="2178"/>
        <end position="2205"/>
    </location>
</feature>
<feature type="compositionally biased region" description="Basic and acidic residues" evidence="11">
    <location>
        <begin position="1892"/>
        <end position="1901"/>
    </location>
</feature>
<feature type="region of interest" description="Disordered" evidence="11">
    <location>
        <begin position="3146"/>
        <end position="3168"/>
    </location>
</feature>
<dbReference type="FunFam" id="2.60.40.10:FF:000425">
    <property type="entry name" value="Myosin light chain kinase"/>
    <property type="match status" value="4"/>
</dbReference>
<feature type="region of interest" description="Disordered" evidence="11">
    <location>
        <begin position="1546"/>
        <end position="1612"/>
    </location>
</feature>
<evidence type="ECO:0000256" key="5">
    <source>
        <dbReference type="ARBA" id="ARBA00022737"/>
    </source>
</evidence>
<feature type="compositionally biased region" description="Basic and acidic residues" evidence="11">
    <location>
        <begin position="30"/>
        <end position="64"/>
    </location>
</feature>
<dbReference type="SMART" id="SM00409">
    <property type="entry name" value="IG"/>
    <property type="match status" value="10"/>
</dbReference>
<feature type="compositionally biased region" description="Basic and acidic residues" evidence="11">
    <location>
        <begin position="779"/>
        <end position="803"/>
    </location>
</feature>
<feature type="compositionally biased region" description="Basic and acidic residues" evidence="11">
    <location>
        <begin position="1168"/>
        <end position="1180"/>
    </location>
</feature>
<keyword evidence="7" id="KW-0067">ATP-binding</keyword>
<feature type="compositionally biased region" description="Basic and acidic residues" evidence="11">
    <location>
        <begin position="1390"/>
        <end position="1427"/>
    </location>
</feature>
<reference evidence="13" key="1">
    <citation type="submission" date="2025-08" db="UniProtKB">
        <authorList>
            <consortium name="RefSeq"/>
        </authorList>
    </citation>
    <scope>IDENTIFICATION</scope>
</reference>
<feature type="compositionally biased region" description="Basic and acidic residues" evidence="11">
    <location>
        <begin position="930"/>
        <end position="956"/>
    </location>
</feature>
<dbReference type="SUPFAM" id="SSF48726">
    <property type="entry name" value="Immunoglobulin"/>
    <property type="match status" value="10"/>
</dbReference>
<evidence type="ECO:0000256" key="11">
    <source>
        <dbReference type="SAM" id="MobiDB-lite"/>
    </source>
</evidence>
<feature type="region of interest" description="Disordered" evidence="11">
    <location>
        <begin position="2687"/>
        <end position="2722"/>
    </location>
</feature>
<feature type="compositionally biased region" description="Basic and acidic residues" evidence="11">
    <location>
        <begin position="2502"/>
        <end position="2512"/>
    </location>
</feature>
<dbReference type="PANTHER" id="PTHR10075">
    <property type="entry name" value="BASIGIN RELATED"/>
    <property type="match status" value="1"/>
</dbReference>
<evidence type="ECO:0000259" key="12">
    <source>
        <dbReference type="PROSITE" id="PS50835"/>
    </source>
</evidence>
<feature type="region of interest" description="Disordered" evidence="11">
    <location>
        <begin position="2158"/>
        <end position="2248"/>
    </location>
</feature>
<dbReference type="InterPro" id="IPR013783">
    <property type="entry name" value="Ig-like_fold"/>
</dbReference>
<dbReference type="GO" id="GO:0005737">
    <property type="term" value="C:cytoplasm"/>
    <property type="evidence" value="ECO:0007669"/>
    <property type="project" value="UniProtKB-SubCell"/>
</dbReference>
<feature type="region of interest" description="Disordered" evidence="11">
    <location>
        <begin position="1239"/>
        <end position="1260"/>
    </location>
</feature>
<keyword evidence="5" id="KW-0677">Repeat</keyword>
<feature type="domain" description="Ig-like" evidence="12">
    <location>
        <begin position="3416"/>
        <end position="3508"/>
    </location>
</feature>
<feature type="region of interest" description="Disordered" evidence="11">
    <location>
        <begin position="1716"/>
        <end position="1772"/>
    </location>
</feature>
<dbReference type="GO" id="GO:0060298">
    <property type="term" value="P:positive regulation of sarcomere organization"/>
    <property type="evidence" value="ECO:0007669"/>
    <property type="project" value="UniProtKB-ARBA"/>
</dbReference>
<feature type="compositionally biased region" description="Basic and acidic residues" evidence="11">
    <location>
        <begin position="2212"/>
        <end position="2248"/>
    </location>
</feature>
<keyword evidence="3" id="KW-0728">SH3 domain</keyword>
<feature type="region of interest" description="Disordered" evidence="11">
    <location>
        <begin position="757"/>
        <end position="895"/>
    </location>
</feature>
<dbReference type="GO" id="GO:0005886">
    <property type="term" value="C:plasma membrane"/>
    <property type="evidence" value="ECO:0007669"/>
    <property type="project" value="TreeGrafter"/>
</dbReference>
<feature type="compositionally biased region" description="Basic and acidic residues" evidence="11">
    <location>
        <begin position="2598"/>
        <end position="2652"/>
    </location>
</feature>
<dbReference type="InterPro" id="IPR013098">
    <property type="entry name" value="Ig_I-set"/>
</dbReference>
<feature type="compositionally biased region" description="Basic and acidic residues" evidence="11">
    <location>
        <begin position="2442"/>
        <end position="2453"/>
    </location>
</feature>
<dbReference type="FunFam" id="2.60.40.10:FF:001311">
    <property type="entry name" value="Sallimus, isoform U"/>
    <property type="match status" value="1"/>
</dbReference>
<dbReference type="OrthoDB" id="6612025at2759"/>
<feature type="compositionally biased region" description="Basic and acidic residues" evidence="11">
    <location>
        <begin position="859"/>
        <end position="870"/>
    </location>
</feature>
<dbReference type="InterPro" id="IPR007110">
    <property type="entry name" value="Ig-like_dom"/>
</dbReference>
<protein>
    <submittedName>
        <fullName evidence="13">Titin-like</fullName>
    </submittedName>
</protein>
<feature type="region of interest" description="Disordered" evidence="11">
    <location>
        <begin position="2045"/>
        <end position="2094"/>
    </location>
</feature>
<comment type="subcellular location">
    <subcellularLocation>
        <location evidence="1">Cytoplasm</location>
    </subcellularLocation>
</comment>
<feature type="compositionally biased region" description="Basic and acidic residues" evidence="11">
    <location>
        <begin position="1279"/>
        <end position="1297"/>
    </location>
</feature>
<feature type="domain" description="Ig-like" evidence="12">
    <location>
        <begin position="237"/>
        <end position="327"/>
    </location>
</feature>
<feature type="compositionally biased region" description="Basic and acidic residues" evidence="11">
    <location>
        <begin position="1557"/>
        <end position="1581"/>
    </location>
</feature>
<evidence type="ECO:0000256" key="7">
    <source>
        <dbReference type="ARBA" id="ARBA00022840"/>
    </source>
</evidence>
<feature type="region of interest" description="Disordered" evidence="11">
    <location>
        <begin position="2541"/>
        <end position="2652"/>
    </location>
</feature>
<feature type="compositionally biased region" description="Basic and acidic residues" evidence="11">
    <location>
        <begin position="695"/>
        <end position="711"/>
    </location>
</feature>
<evidence type="ECO:0000256" key="9">
    <source>
        <dbReference type="ARBA" id="ARBA00023179"/>
    </source>
</evidence>
<evidence type="ECO:0000256" key="6">
    <source>
        <dbReference type="ARBA" id="ARBA00022741"/>
    </source>
</evidence>
<dbReference type="GO" id="GO:0007156">
    <property type="term" value="P:homophilic cell adhesion via plasma membrane adhesion molecules"/>
    <property type="evidence" value="ECO:0007669"/>
    <property type="project" value="TreeGrafter"/>
</dbReference>
<feature type="compositionally biased region" description="Basic and acidic residues" evidence="11">
    <location>
        <begin position="2704"/>
        <end position="2713"/>
    </location>
</feature>
<feature type="region of interest" description="Disordered" evidence="11">
    <location>
        <begin position="1129"/>
        <end position="1180"/>
    </location>
</feature>
<feature type="compositionally biased region" description="Basic and acidic residues" evidence="11">
    <location>
        <begin position="994"/>
        <end position="1018"/>
    </location>
</feature>
<dbReference type="GO" id="GO:0098632">
    <property type="term" value="F:cell-cell adhesion mediator activity"/>
    <property type="evidence" value="ECO:0007669"/>
    <property type="project" value="TreeGrafter"/>
</dbReference>
<feature type="region of interest" description="Disordered" evidence="11">
    <location>
        <begin position="559"/>
        <end position="597"/>
    </location>
</feature>
<feature type="region of interest" description="Disordered" evidence="11">
    <location>
        <begin position="1"/>
        <end position="78"/>
    </location>
</feature>
<feature type="compositionally biased region" description="Low complexity" evidence="11">
    <location>
        <begin position="1149"/>
        <end position="1159"/>
    </location>
</feature>
<keyword evidence="9" id="KW-0514">Muscle protein</keyword>
<feature type="compositionally biased region" description="Basic and acidic residues" evidence="11">
    <location>
        <begin position="1129"/>
        <end position="1144"/>
    </location>
</feature>
<dbReference type="InterPro" id="IPR036179">
    <property type="entry name" value="Ig-like_dom_sf"/>
</dbReference>
<feature type="compositionally biased region" description="Basic and acidic residues" evidence="11">
    <location>
        <begin position="881"/>
        <end position="895"/>
    </location>
</feature>
<dbReference type="Gene3D" id="2.60.40.10">
    <property type="entry name" value="Immunoglobulins"/>
    <property type="match status" value="10"/>
</dbReference>
<feature type="region of interest" description="Disordered" evidence="11">
    <location>
        <begin position="2302"/>
        <end position="2374"/>
    </location>
</feature>
<feature type="region of interest" description="Disordered" evidence="11">
    <location>
        <begin position="1354"/>
        <end position="1458"/>
    </location>
</feature>
<proteinExistence type="inferred from homology"/>
<feature type="compositionally biased region" description="Polar residues" evidence="11">
    <location>
        <begin position="918"/>
        <end position="928"/>
    </location>
</feature>
<feature type="domain" description="Ig-like" evidence="12">
    <location>
        <begin position="2873"/>
        <end position="2961"/>
    </location>
</feature>
<feature type="domain" description="Ig-like" evidence="12">
    <location>
        <begin position="3179"/>
        <end position="3267"/>
    </location>
</feature>
<feature type="compositionally biased region" description="Basic and acidic residues" evidence="11">
    <location>
        <begin position="2342"/>
        <end position="2370"/>
    </location>
</feature>
<evidence type="ECO:0000256" key="8">
    <source>
        <dbReference type="ARBA" id="ARBA00023157"/>
    </source>
</evidence>
<feature type="compositionally biased region" description="Basic residues" evidence="11">
    <location>
        <begin position="2330"/>
        <end position="2341"/>
    </location>
</feature>
<feature type="compositionally biased region" description="Basic and acidic residues" evidence="11">
    <location>
        <begin position="3148"/>
        <end position="3161"/>
    </location>
</feature>
<feature type="domain" description="Ig-like" evidence="12">
    <location>
        <begin position="2972"/>
        <end position="3064"/>
    </location>
</feature>
<evidence type="ECO:0000256" key="2">
    <source>
        <dbReference type="ARBA" id="ARBA00006692"/>
    </source>
</evidence>
<comment type="similarity">
    <text evidence="2">Belongs to the protein kinase superfamily. CAMK Ser/Thr protein kinase family.</text>
</comment>
<feature type="region of interest" description="Disordered" evidence="11">
    <location>
        <begin position="1876"/>
        <end position="1932"/>
    </location>
</feature>